<dbReference type="Proteomes" id="UP000192738">
    <property type="component" value="Unassembled WGS sequence"/>
</dbReference>
<keyword evidence="3" id="KW-1185">Reference proteome</keyword>
<dbReference type="EMBL" id="FWXI01000003">
    <property type="protein sequence ID" value="SMC44932.1"/>
    <property type="molecule type" value="Genomic_DNA"/>
</dbReference>
<dbReference type="InterPro" id="IPR020945">
    <property type="entry name" value="DMSO/NO3_reduct_chaperone"/>
</dbReference>
<gene>
    <name evidence="2" type="ORF">SAMN04488500_10393</name>
</gene>
<dbReference type="InterPro" id="IPR050289">
    <property type="entry name" value="TorD/DmsD_chaperones"/>
</dbReference>
<reference evidence="2 3" key="1">
    <citation type="submission" date="2017-04" db="EMBL/GenBank/DDBJ databases">
        <authorList>
            <person name="Afonso C.L."/>
            <person name="Miller P.J."/>
            <person name="Scott M.A."/>
            <person name="Spackman E."/>
            <person name="Goraichik I."/>
            <person name="Dimitrov K.M."/>
            <person name="Suarez D.L."/>
            <person name="Swayne D.E."/>
        </authorList>
    </citation>
    <scope>NUCLEOTIDE SEQUENCE [LARGE SCALE GENOMIC DNA]</scope>
    <source>
        <strain evidence="2 3">DSM 5090</strain>
    </source>
</reference>
<accession>A0A1W1Z9E5</accession>
<sequence>MLQNHKSDMLSNLAKRLSIYSLFKQYYQGSWGQAEKAIEAVQEYMVIIRKDYFIYNADYYLDDEVEYEYNRLFVGPAKLLAPPFESAYLNAMGLVMQNETLAVRNFYRKAGLEVGSKNVIPDDHLGLELEFICYLLSQAGQRLAEEDLAAANCYLILYRSFFEEHIRTWVYQHCQDVLTKGKVSICSGTALALTGFLQSEETELYKEGVI</sequence>
<dbReference type="SUPFAM" id="SSF89155">
    <property type="entry name" value="TorD-like"/>
    <property type="match status" value="1"/>
</dbReference>
<organism evidence="2 3">
    <name type="scientific">Sporomusa malonica</name>
    <dbReference type="NCBI Taxonomy" id="112901"/>
    <lineage>
        <taxon>Bacteria</taxon>
        <taxon>Bacillati</taxon>
        <taxon>Bacillota</taxon>
        <taxon>Negativicutes</taxon>
        <taxon>Selenomonadales</taxon>
        <taxon>Sporomusaceae</taxon>
        <taxon>Sporomusa</taxon>
    </lineage>
</organism>
<dbReference type="Pfam" id="PF02613">
    <property type="entry name" value="Nitrate_red_del"/>
    <property type="match status" value="1"/>
</dbReference>
<keyword evidence="1" id="KW-0143">Chaperone</keyword>
<dbReference type="PANTHER" id="PTHR34227">
    <property type="entry name" value="CHAPERONE PROTEIN YCDY"/>
    <property type="match status" value="1"/>
</dbReference>
<evidence type="ECO:0000313" key="2">
    <source>
        <dbReference type="EMBL" id="SMC44932.1"/>
    </source>
</evidence>
<proteinExistence type="predicted"/>
<dbReference type="AlphaFoldDB" id="A0A1W1Z9E5"/>
<dbReference type="PANTHER" id="PTHR34227:SF1">
    <property type="entry name" value="DIMETHYL SULFOXIDE REDUCTASE CHAPERONE-RELATED"/>
    <property type="match status" value="1"/>
</dbReference>
<evidence type="ECO:0000256" key="1">
    <source>
        <dbReference type="ARBA" id="ARBA00023186"/>
    </source>
</evidence>
<name>A0A1W1Z9E5_9FIRM</name>
<dbReference type="STRING" id="112901.SAMN04488500_10393"/>
<dbReference type="InterPro" id="IPR036411">
    <property type="entry name" value="TorD-like_sf"/>
</dbReference>
<dbReference type="RefSeq" id="WP_371360856.1">
    <property type="nucleotide sequence ID" value="NZ_CP155572.1"/>
</dbReference>
<protein>
    <submittedName>
        <fullName evidence="2">Nitrate reductase delta subunit</fullName>
    </submittedName>
</protein>
<evidence type="ECO:0000313" key="3">
    <source>
        <dbReference type="Proteomes" id="UP000192738"/>
    </source>
</evidence>
<dbReference type="Gene3D" id="1.10.3480.10">
    <property type="entry name" value="TorD-like"/>
    <property type="match status" value="1"/>
</dbReference>